<name>A0A9P8VX88_9HYPO</name>
<keyword evidence="2" id="KW-1185">Reference proteome</keyword>
<protein>
    <submittedName>
        <fullName evidence="1">Uncharacterized protein</fullName>
    </submittedName>
</protein>
<gene>
    <name evidence="1" type="ORF">B0T10DRAFT_495196</name>
</gene>
<dbReference type="OrthoDB" id="5127088at2759"/>
<dbReference type="PANTHER" id="PTHR42085:SF6">
    <property type="entry name" value="F-BOX DOMAIN-CONTAINING PROTEIN"/>
    <property type="match status" value="1"/>
</dbReference>
<dbReference type="PANTHER" id="PTHR42085">
    <property type="entry name" value="F-BOX DOMAIN-CONTAINING PROTEIN"/>
    <property type="match status" value="1"/>
</dbReference>
<dbReference type="EMBL" id="JAGPYM010000025">
    <property type="protein sequence ID" value="KAH6880759.1"/>
    <property type="molecule type" value="Genomic_DNA"/>
</dbReference>
<reference evidence="1 2" key="1">
    <citation type="journal article" date="2021" name="Nat. Commun.">
        <title>Genetic determinants of endophytism in the Arabidopsis root mycobiome.</title>
        <authorList>
            <person name="Mesny F."/>
            <person name="Miyauchi S."/>
            <person name="Thiergart T."/>
            <person name="Pickel B."/>
            <person name="Atanasova L."/>
            <person name="Karlsson M."/>
            <person name="Huettel B."/>
            <person name="Barry K.W."/>
            <person name="Haridas S."/>
            <person name="Chen C."/>
            <person name="Bauer D."/>
            <person name="Andreopoulos W."/>
            <person name="Pangilinan J."/>
            <person name="LaButti K."/>
            <person name="Riley R."/>
            <person name="Lipzen A."/>
            <person name="Clum A."/>
            <person name="Drula E."/>
            <person name="Henrissat B."/>
            <person name="Kohler A."/>
            <person name="Grigoriev I.V."/>
            <person name="Martin F.M."/>
            <person name="Hacquard S."/>
        </authorList>
    </citation>
    <scope>NUCLEOTIDE SEQUENCE [LARGE SCALE GENOMIC DNA]</scope>
    <source>
        <strain evidence="1 2">MPI-CAGE-CH-0241</strain>
    </source>
</reference>
<dbReference type="InterPro" id="IPR038883">
    <property type="entry name" value="AN11006-like"/>
</dbReference>
<comment type="caution">
    <text evidence="1">The sequence shown here is derived from an EMBL/GenBank/DDBJ whole genome shotgun (WGS) entry which is preliminary data.</text>
</comment>
<proteinExistence type="predicted"/>
<dbReference type="Proteomes" id="UP000777438">
    <property type="component" value="Unassembled WGS sequence"/>
</dbReference>
<sequence>MEETSTPATTGIPKGKCHRLVQQKLSRYWALPDQIPPEPNSIKPFRFMDLPLPIRQQIYRLVVEFEPGEFVTLNYVPESAVRTVHWMINNPDELSPPEDEEEYQQGIYEDFTGEPDYIPSLFSVSRTVRNEVRAIYFSESVIAVSQSLYGGLRVLEEAGPLAWRELRTLVVRLQPCHCIAPMCTINGWPAEGGAYEWGTETDFFDNQTLYTRGQSHHNRCLKMNNLHDQNAIAQWERICAGLAAHAQPDRLQIFLACSVPGTELAKRIVQPLYSLPRLKNVAISFGAKTNEGLGAFAESTVRELLETPGQPKHNTPFRFLDLPAELQVKILEYTPLANLPYVRMALDGPVTTAMTPSWTDCCTTRFGPGRILITDGRDETSWPRGDMSRQVFCKFQMAAYSQACQRYPMPCSWFTVSRQFGEVAQQVFYSKANFVVQGWSERWLTPIFPSTDADEARCAPRCFRTFLRTLGFGAVRRIRTLNLNFPPIGSTYLTPESESWAMWLETLDILEAVADLPRLQLTVSFMRYGYPPDADGLDWTRIDQMTLDYDRKMLEAFKQIFEPMKRLRGLKSLFIYLSYPWRRHLDHVRRANEQMLERSVMGQAYDSKKRGKPDSNYWIIPGINDLGDQ</sequence>
<evidence type="ECO:0000313" key="1">
    <source>
        <dbReference type="EMBL" id="KAH6880759.1"/>
    </source>
</evidence>
<evidence type="ECO:0000313" key="2">
    <source>
        <dbReference type="Proteomes" id="UP000777438"/>
    </source>
</evidence>
<dbReference type="AlphaFoldDB" id="A0A9P8VX88"/>
<organism evidence="1 2">
    <name type="scientific">Thelonectria olida</name>
    <dbReference type="NCBI Taxonomy" id="1576542"/>
    <lineage>
        <taxon>Eukaryota</taxon>
        <taxon>Fungi</taxon>
        <taxon>Dikarya</taxon>
        <taxon>Ascomycota</taxon>
        <taxon>Pezizomycotina</taxon>
        <taxon>Sordariomycetes</taxon>
        <taxon>Hypocreomycetidae</taxon>
        <taxon>Hypocreales</taxon>
        <taxon>Nectriaceae</taxon>
        <taxon>Thelonectria</taxon>
    </lineage>
</organism>
<accession>A0A9P8VX88</accession>